<gene>
    <name evidence="1" type="ORF">PF021_04025</name>
</gene>
<comment type="caution">
    <text evidence="1">The sequence shown here is derived from an EMBL/GenBank/DDBJ whole genome shotgun (WGS) entry which is preliminary data.</text>
</comment>
<dbReference type="Pfam" id="PF13277">
    <property type="entry name" value="YmdB"/>
    <property type="match status" value="1"/>
</dbReference>
<dbReference type="EMBL" id="JAQHXR010000002">
    <property type="protein sequence ID" value="MDA3968839.1"/>
    <property type="molecule type" value="Genomic_DNA"/>
</dbReference>
<sequence length="281" mass="31170">MRFGFIGDIVGKIGRNLIKEYLQEAREIHKLDFVIANGENASHGFGLGVNAYLELSGYGIDIFTSGNHIWDKRDIVSILQKEDSNVLRPHNYPQGVVGSGIFRGEIQNTKEKYAVLNIMGNFSMPQCDNAFICARDSVESLRNEGIRNIILDFHAEASSEKRAMFMMLKGKVGAIFGTHTHIGSDDLEIFSGTFGVSDVGLSGARESVIGMRENESIERFLTGIPNRFVVPEEKGIPSIFQMIVCELEDGICKEAYKLKAVDGGKIERTINALGRRCERNS</sequence>
<dbReference type="InterPro" id="IPR029052">
    <property type="entry name" value="Metallo-depent_PP-like"/>
</dbReference>
<proteinExistence type="predicted"/>
<dbReference type="Gene3D" id="3.60.21.10">
    <property type="match status" value="1"/>
</dbReference>
<dbReference type="InterPro" id="IPR005235">
    <property type="entry name" value="YmdB-like"/>
</dbReference>
<name>A0ABT4VDR5_9HELI</name>
<evidence type="ECO:0000313" key="1">
    <source>
        <dbReference type="EMBL" id="MDA3968839.1"/>
    </source>
</evidence>
<dbReference type="PANTHER" id="PTHR36303:SF1">
    <property type="entry name" value="2',3'-CYCLIC-NUCLEOTIDE 2'-PHOSPHODIESTERASE"/>
    <property type="match status" value="1"/>
</dbReference>
<protein>
    <submittedName>
        <fullName evidence="1">TIGR00282 family metallophosphoesterase</fullName>
    </submittedName>
</protein>
<dbReference type="Proteomes" id="UP001210261">
    <property type="component" value="Unassembled WGS sequence"/>
</dbReference>
<accession>A0ABT4VDR5</accession>
<dbReference type="PIRSF" id="PIRSF004789">
    <property type="entry name" value="DR1281"/>
    <property type="match status" value="1"/>
</dbReference>
<organism evidence="1 2">
    <name type="scientific">Helicobacter ibis</name>
    <dbReference type="NCBI Taxonomy" id="2962633"/>
    <lineage>
        <taxon>Bacteria</taxon>
        <taxon>Pseudomonadati</taxon>
        <taxon>Campylobacterota</taxon>
        <taxon>Epsilonproteobacteria</taxon>
        <taxon>Campylobacterales</taxon>
        <taxon>Helicobacteraceae</taxon>
        <taxon>Helicobacter</taxon>
    </lineage>
</organism>
<reference evidence="1 2" key="1">
    <citation type="submission" date="2023-01" db="EMBL/GenBank/DDBJ databases">
        <title>Description of Helicobacter ibis sp. nov. isolated from faecal droppings of black-faced ibis (Theristicus melanopis).</title>
        <authorList>
            <person name="Lopez-Cantillo M."/>
            <person name="Vidal-Veuthey B."/>
            <person name="Mella A."/>
            <person name="De La Haba R."/>
            <person name="Collado L."/>
        </authorList>
    </citation>
    <scope>NUCLEOTIDE SEQUENCE [LARGE SCALE GENOMIC DNA]</scope>
    <source>
        <strain evidence="1 2">A82</strain>
    </source>
</reference>
<evidence type="ECO:0000313" key="2">
    <source>
        <dbReference type="Proteomes" id="UP001210261"/>
    </source>
</evidence>
<dbReference type="RefSeq" id="WP_271021134.1">
    <property type="nucleotide sequence ID" value="NZ_JAQHXR010000002.1"/>
</dbReference>
<dbReference type="SUPFAM" id="SSF56300">
    <property type="entry name" value="Metallo-dependent phosphatases"/>
    <property type="match status" value="1"/>
</dbReference>
<dbReference type="PANTHER" id="PTHR36303">
    <property type="entry name" value="2',3'-CYCLIC-NUCLEOTIDE 2'-PHOSPHODIESTERASE"/>
    <property type="match status" value="1"/>
</dbReference>
<keyword evidence="2" id="KW-1185">Reference proteome</keyword>